<reference evidence="5" key="2">
    <citation type="journal article" date="2022" name="Microbiol. Resour. Announc.">
        <title>Metagenome Sequencing to Explore Phylogenomics of Terrestrial Cyanobacteria.</title>
        <authorList>
            <person name="Ward R.D."/>
            <person name="Stajich J.E."/>
            <person name="Johansen J.R."/>
            <person name="Huntemann M."/>
            <person name="Clum A."/>
            <person name="Foster B."/>
            <person name="Foster B."/>
            <person name="Roux S."/>
            <person name="Palaniappan K."/>
            <person name="Varghese N."/>
            <person name="Mukherjee S."/>
            <person name="Reddy T.B.K."/>
            <person name="Daum C."/>
            <person name="Copeland A."/>
            <person name="Chen I.A."/>
            <person name="Ivanova N.N."/>
            <person name="Kyrpides N.C."/>
            <person name="Shapiro N."/>
            <person name="Eloe-Fadrosh E.A."/>
            <person name="Pietrasiak N."/>
        </authorList>
    </citation>
    <scope>NUCLEOTIDE SEQUENCE</scope>
    <source>
        <strain evidence="5">UHER 2000/2452</strain>
    </source>
</reference>
<dbReference type="InterPro" id="IPR001173">
    <property type="entry name" value="Glyco_trans_2-like"/>
</dbReference>
<dbReference type="SUPFAM" id="SSF53448">
    <property type="entry name" value="Nucleotide-diphospho-sugar transferases"/>
    <property type="match status" value="1"/>
</dbReference>
<dbReference type="CDD" id="cd00761">
    <property type="entry name" value="Glyco_tranf_GTA_type"/>
    <property type="match status" value="1"/>
</dbReference>
<sequence>MKPPAISVLMPVYNGDRYLTEAIESILMQTFTDFEFLIIDDGSTDRSPQILRHYAAQDDRIRLISRENRGLIATLNQMLELARGEFLARMDADDIAISDRFAAQIAFLQQHPDHVCVGGAYALIDAKGRTVLHLEMPEGNSEIQQAILSGRTIVNHPCAMIRRWTLEAIGGYDAAMVTVEDLDMLLRLGEIGKLANLKQSVLKYRFHMQSVSAKRSEFQHQMAQEACRRAWQRRGVVGQFSAEMPWYRPGRDRPSRQSFFHRYGWWAFNNGWRGTAASSALRAIALQPTTPESWKLLVCALTKPVP</sequence>
<evidence type="ECO:0000256" key="2">
    <source>
        <dbReference type="ARBA" id="ARBA00022676"/>
    </source>
</evidence>
<dbReference type="EMBL" id="JAHHHD010000017">
    <property type="protein sequence ID" value="MBW4660054.1"/>
    <property type="molecule type" value="Genomic_DNA"/>
</dbReference>
<accession>A0A951QDR7</accession>
<keyword evidence="3" id="KW-0808">Transferase</keyword>
<evidence type="ECO:0000313" key="6">
    <source>
        <dbReference type="Proteomes" id="UP000757435"/>
    </source>
</evidence>
<dbReference type="AlphaFoldDB" id="A0A951QDR7"/>
<organism evidence="5 6">
    <name type="scientific">Drouetiella hepatica Uher 2000/2452</name>
    <dbReference type="NCBI Taxonomy" id="904376"/>
    <lineage>
        <taxon>Bacteria</taxon>
        <taxon>Bacillati</taxon>
        <taxon>Cyanobacteriota</taxon>
        <taxon>Cyanophyceae</taxon>
        <taxon>Oculatellales</taxon>
        <taxon>Oculatellaceae</taxon>
        <taxon>Drouetiella</taxon>
    </lineage>
</organism>
<evidence type="ECO:0000259" key="4">
    <source>
        <dbReference type="Pfam" id="PF00535"/>
    </source>
</evidence>
<gene>
    <name evidence="5" type="ORF">KME15_15370</name>
</gene>
<feature type="domain" description="Glycosyltransferase 2-like" evidence="4">
    <location>
        <begin position="7"/>
        <end position="166"/>
    </location>
</feature>
<proteinExistence type="inferred from homology"/>
<dbReference type="PANTHER" id="PTHR43685">
    <property type="entry name" value="GLYCOSYLTRANSFERASE"/>
    <property type="match status" value="1"/>
</dbReference>
<keyword evidence="2" id="KW-0328">Glycosyltransferase</keyword>
<comment type="caution">
    <text evidence="5">The sequence shown here is derived from an EMBL/GenBank/DDBJ whole genome shotgun (WGS) entry which is preliminary data.</text>
</comment>
<dbReference type="Proteomes" id="UP000757435">
    <property type="component" value="Unassembled WGS sequence"/>
</dbReference>
<dbReference type="GO" id="GO:0016757">
    <property type="term" value="F:glycosyltransferase activity"/>
    <property type="evidence" value="ECO:0007669"/>
    <property type="project" value="UniProtKB-KW"/>
</dbReference>
<evidence type="ECO:0000256" key="3">
    <source>
        <dbReference type="ARBA" id="ARBA00022679"/>
    </source>
</evidence>
<dbReference type="PANTHER" id="PTHR43685:SF5">
    <property type="entry name" value="GLYCOSYLTRANSFERASE EPSE-RELATED"/>
    <property type="match status" value="1"/>
</dbReference>
<protein>
    <submittedName>
        <fullName evidence="5">Glycosyltransferase</fullName>
    </submittedName>
</protein>
<name>A0A951QDR7_9CYAN</name>
<dbReference type="Pfam" id="PF00535">
    <property type="entry name" value="Glycos_transf_2"/>
    <property type="match status" value="1"/>
</dbReference>
<evidence type="ECO:0000256" key="1">
    <source>
        <dbReference type="ARBA" id="ARBA00006739"/>
    </source>
</evidence>
<dbReference type="InterPro" id="IPR050834">
    <property type="entry name" value="Glycosyltransf_2"/>
</dbReference>
<evidence type="ECO:0000313" key="5">
    <source>
        <dbReference type="EMBL" id="MBW4660054.1"/>
    </source>
</evidence>
<comment type="similarity">
    <text evidence="1">Belongs to the glycosyltransferase 2 family.</text>
</comment>
<dbReference type="Gene3D" id="3.90.550.10">
    <property type="entry name" value="Spore Coat Polysaccharide Biosynthesis Protein SpsA, Chain A"/>
    <property type="match status" value="1"/>
</dbReference>
<dbReference type="InterPro" id="IPR029044">
    <property type="entry name" value="Nucleotide-diphossugar_trans"/>
</dbReference>
<reference evidence="5" key="1">
    <citation type="submission" date="2021-05" db="EMBL/GenBank/DDBJ databases">
        <authorList>
            <person name="Pietrasiak N."/>
            <person name="Ward R."/>
            <person name="Stajich J.E."/>
            <person name="Kurbessoian T."/>
        </authorList>
    </citation>
    <scope>NUCLEOTIDE SEQUENCE</scope>
    <source>
        <strain evidence="5">UHER 2000/2452</strain>
    </source>
</reference>